<dbReference type="Proteomes" id="UP000198397">
    <property type="component" value="Unassembled WGS sequence"/>
</dbReference>
<evidence type="ECO:0000256" key="1">
    <source>
        <dbReference type="SAM" id="MobiDB-lite"/>
    </source>
</evidence>
<dbReference type="AlphaFoldDB" id="A0A238XG28"/>
<feature type="region of interest" description="Disordered" evidence="1">
    <location>
        <begin position="328"/>
        <end position="349"/>
    </location>
</feature>
<gene>
    <name evidence="2" type="ORF">SAMN06264855_11724</name>
</gene>
<evidence type="ECO:0000313" key="3">
    <source>
        <dbReference type="Proteomes" id="UP000198397"/>
    </source>
</evidence>
<sequence length="349" mass="39786">MTSNAPSLPDGYADHFFSLTGTIESFRETLETDHTLTTDQRMFARRLLFHTNKPINEAEQILPEPTHDADSQESQSSDPEDDYAEMLTHIERQLCWLIHSLQTEQPAANHSDDAPDEKFTTALEYATAIRDIIPAVPTESPVLADLEDVSLNNVDPHIGGRGENKGRWLEYQLQRALTRWGYHADTRQHLFSLEIDVVARRSEKQQTPSDWVVGECKDWTSNLITPSTLFRLCTVAFACRAMPILCHTTELTPRTEKLARELEVRVLTLKDLERAELPAPQVAKPTLELQEWRPEYRARDFRGSFPWMFSGEPGKRFSYVPGFTPVGRNADYEPIEDDQDDDTHPAAGH</sequence>
<keyword evidence="3" id="KW-1185">Reference proteome</keyword>
<protein>
    <recommendedName>
        <fullName evidence="4">Restriction endonuclease</fullName>
    </recommendedName>
</protein>
<dbReference type="SUPFAM" id="SSF52980">
    <property type="entry name" value="Restriction endonuclease-like"/>
    <property type="match status" value="1"/>
</dbReference>
<dbReference type="InterPro" id="IPR011335">
    <property type="entry name" value="Restrct_endonuc-II-like"/>
</dbReference>
<dbReference type="EMBL" id="FZNQ01000017">
    <property type="protein sequence ID" value="SNR57521.1"/>
    <property type="molecule type" value="Genomic_DNA"/>
</dbReference>
<reference evidence="2 3" key="1">
    <citation type="submission" date="2017-06" db="EMBL/GenBank/DDBJ databases">
        <authorList>
            <person name="Kim H.J."/>
            <person name="Triplett B.A."/>
        </authorList>
    </citation>
    <scope>NUCLEOTIDE SEQUENCE [LARGE SCALE GENOMIC DNA]</scope>
    <source>
        <strain evidence="2 3">DSM 8800</strain>
    </source>
</reference>
<dbReference type="OrthoDB" id="324010at2157"/>
<organism evidence="2 3">
    <name type="scientific">Halorubrum vacuolatum</name>
    <name type="common">Natronobacterium vacuolatum</name>
    <dbReference type="NCBI Taxonomy" id="63740"/>
    <lineage>
        <taxon>Archaea</taxon>
        <taxon>Methanobacteriati</taxon>
        <taxon>Methanobacteriota</taxon>
        <taxon>Stenosarchaea group</taxon>
        <taxon>Halobacteria</taxon>
        <taxon>Halobacteriales</taxon>
        <taxon>Haloferacaceae</taxon>
        <taxon>Halorubrum</taxon>
    </lineage>
</organism>
<evidence type="ECO:0000313" key="2">
    <source>
        <dbReference type="EMBL" id="SNR57521.1"/>
    </source>
</evidence>
<dbReference type="RefSeq" id="WP_179213669.1">
    <property type="nucleotide sequence ID" value="NZ_FZNQ01000017.1"/>
</dbReference>
<name>A0A238XG28_HALVU</name>
<evidence type="ECO:0008006" key="4">
    <source>
        <dbReference type="Google" id="ProtNLM"/>
    </source>
</evidence>
<feature type="region of interest" description="Disordered" evidence="1">
    <location>
        <begin position="58"/>
        <end position="81"/>
    </location>
</feature>
<accession>A0A238XG28</accession>
<proteinExistence type="predicted"/>